<accession>A0A8S1NPU8</accession>
<evidence type="ECO:0000256" key="1">
    <source>
        <dbReference type="SAM" id="MobiDB-lite"/>
    </source>
</evidence>
<proteinExistence type="predicted"/>
<dbReference type="Proteomes" id="UP000688137">
    <property type="component" value="Unassembled WGS sequence"/>
</dbReference>
<feature type="region of interest" description="Disordered" evidence="1">
    <location>
        <begin position="278"/>
        <end position="313"/>
    </location>
</feature>
<comment type="caution">
    <text evidence="2">The sequence shown here is derived from an EMBL/GenBank/DDBJ whole genome shotgun (WGS) entry which is preliminary data.</text>
</comment>
<keyword evidence="3" id="KW-1185">Reference proteome</keyword>
<gene>
    <name evidence="2" type="ORF">PPRIM_AZ9-3.1.T0900114</name>
</gene>
<protein>
    <submittedName>
        <fullName evidence="2">Uncharacterized protein</fullName>
    </submittedName>
</protein>
<name>A0A8S1NPU8_PARPR</name>
<evidence type="ECO:0000313" key="2">
    <source>
        <dbReference type="EMBL" id="CAD8092316.1"/>
    </source>
</evidence>
<sequence length="1724" mass="204909">MKSLTSKDYITKYTQIFQESLPLCLQYRKDKEWQSIIDLIQDQIQQFEKLPNIIKQKIDQFTRSSLFFFLAEAQYHLKQSLNAEDLLLIDSKDQKINQIKAKTYYMLYKQSNKIEHIEQAFNLANEYFGPDHKITQFYQSEHNERQRKIKFQQLQSIPNFDIFKQGLEFQYYNHKNKKVTNKTKGKTIHLSEIEKLTTQESTFEPSKKVIQKFNESSFRISDKKINLFVPLQNSNFNTKSNIQFRLNTNNSELKGSLKVDSLIDNQISGTMTELLLPRPLTGRQKHSKKIIKTQPTPTKHHHQQQSNSSQQQLNRGNILKKSQVKMHQVNLVKSNSKQKIEIKESLNLKIFDSKSIQCEISEDDSISIYDQNKGQKEFEFNFSPRVGQSYYSLNTSNERSRHQIDFEYLRNRIDCLYDIQQEEALRMIIKNFRNFVQKQKAQKKEELMKKSVAKQNFSNLIFELGATKNIQIEEKIAKIKSILHICQVIDQGSLKTWMIFSPIKQINAINWKIRNISWIVFKRLKAKKSQIHPDIIKLFKEYPKYHQIIEIWSNSIDGTNAIFVLTIQIEVFNKLYDIRLHLKNIHNIAKDFENIFSSIEMVSQLIHVYFSSHGIHYNQSIRPTTQCILTKQTILRQDMLKKGCQSISNHINQLFISNFLNMKTENGSKFRRVTLSEQILENQVALYQQIEERRKIIKKAFTPFQIGNGYISLKNSKVRNQKLMKSLSIAIELHSPVLKLKGASPKNYWADLRSQSFKVGFQDKVIEEEDLTPKSGESVIISPKTPITPPTRKKNNAFSSTMSYKVLKNSKSKKKLIDDYFKNYPKQRDIIQKKDIPMNPYQSQQNLLSYLFKNEDGWTINNLTFTFNFENPQQFGHFIITSHKVGQSENVSTILSLIQFCQLINFNEIIIKNHLGYFRSLPYITKLTFLQQLHHQEIQNKNNSKYSNNDYNFPEYRITKRLQRKSLVTDSNQINKDHFYIFFYKPPNQFRVLFRIKQSIYQRNDIFELFIYKISQPRFIRILNQSSLTKLQDLFRKIIHQQSRPTIGSFQQIQRVLNYYLLKDYKANGRCWQIGFQNSQQQIFNYELKSCLITDVYIVLLKHLVANEQSYIKNLLRTYCKVTKFQLVSKLDNFTGINLIYFTEYAMAQNLIILEIQIYPFEKRLSSYKTYLNHNDLKNFGIQYQNLEEKALLLKNKLSLCYNRNQQQVHLSVNSEFNYVSQLNENLKADYTANLFIKQKQVIKLIFQKVKKFNSHFLIFSLFYNTFNNEILIQIYIPKLCKLFRSVLSQYDFNNLHQSKLEKIIPGNILDNFDQCFNQIPQRYNSFVAYMKEKECINVDEQFSIKSRFSERSAVSSISLQKYKDQYEKLQQNTTQQKQEQTSLKLQTKNLLQSECKKIPSKLHFSKQKNPQRVSHEIQYFKERFSIKPSVTKFDNLYDSGKLQKILEDAVISTNLIYKYILCYFWEQMIDDCNIIMTNYNKYILQMDSYRGILRQLGVTRRVFIDDDYQAEIFFEQQQVEYGSMFEKYSSVTLKESQSTSIYFSYKQLNSSSTKTINLKCQFRQCIYNYSKFNQVSYNTALKILKQSSDYITNQIKQKKKLIEFQKLELKSITALRTNKKSINLETYINNHSKYKFIYQCRLMMNVIVTILYKNNRFYFYLEDCKKQIDFLIKMSIKSVQENIPHIFQLLRCQKEFTIGQRLFSAYKNYLIIKAYENLFRINN</sequence>
<evidence type="ECO:0000313" key="3">
    <source>
        <dbReference type="Proteomes" id="UP000688137"/>
    </source>
</evidence>
<organism evidence="2 3">
    <name type="scientific">Paramecium primaurelia</name>
    <dbReference type="NCBI Taxonomy" id="5886"/>
    <lineage>
        <taxon>Eukaryota</taxon>
        <taxon>Sar</taxon>
        <taxon>Alveolata</taxon>
        <taxon>Ciliophora</taxon>
        <taxon>Intramacronucleata</taxon>
        <taxon>Oligohymenophorea</taxon>
        <taxon>Peniculida</taxon>
        <taxon>Parameciidae</taxon>
        <taxon>Paramecium</taxon>
    </lineage>
</organism>
<reference evidence="2" key="1">
    <citation type="submission" date="2021-01" db="EMBL/GenBank/DDBJ databases">
        <authorList>
            <consortium name="Genoscope - CEA"/>
            <person name="William W."/>
        </authorList>
    </citation>
    <scope>NUCLEOTIDE SEQUENCE</scope>
</reference>
<dbReference type="OMA" id="QINAINW"/>
<dbReference type="EMBL" id="CAJJDM010000093">
    <property type="protein sequence ID" value="CAD8092316.1"/>
    <property type="molecule type" value="Genomic_DNA"/>
</dbReference>